<evidence type="ECO:0000256" key="19">
    <source>
        <dbReference type="SAM" id="MobiDB-lite"/>
    </source>
</evidence>
<gene>
    <name evidence="23" type="ORF">GOBAR_AA02092</name>
</gene>
<evidence type="ECO:0000256" key="7">
    <source>
        <dbReference type="ARBA" id="ARBA00022729"/>
    </source>
</evidence>
<dbReference type="InterPro" id="IPR000742">
    <property type="entry name" value="EGF"/>
</dbReference>
<evidence type="ECO:0000259" key="21">
    <source>
        <dbReference type="PROSITE" id="PS50011"/>
    </source>
</evidence>
<proteinExistence type="predicted"/>
<evidence type="ECO:0000256" key="3">
    <source>
        <dbReference type="ARBA" id="ARBA00022536"/>
    </source>
</evidence>
<keyword evidence="11" id="KW-0067">ATP-binding</keyword>
<comment type="catalytic activity">
    <reaction evidence="16">
        <text>L-seryl-[protein] + ATP = O-phospho-L-seryl-[protein] + ADP + H(+)</text>
        <dbReference type="Rhea" id="RHEA:17989"/>
        <dbReference type="Rhea" id="RHEA-COMP:9863"/>
        <dbReference type="Rhea" id="RHEA-COMP:11604"/>
        <dbReference type="ChEBI" id="CHEBI:15378"/>
        <dbReference type="ChEBI" id="CHEBI:29999"/>
        <dbReference type="ChEBI" id="CHEBI:30616"/>
        <dbReference type="ChEBI" id="CHEBI:83421"/>
        <dbReference type="ChEBI" id="CHEBI:456216"/>
    </reaction>
</comment>
<evidence type="ECO:0000256" key="8">
    <source>
        <dbReference type="ARBA" id="ARBA00022737"/>
    </source>
</evidence>
<evidence type="ECO:0000256" key="18">
    <source>
        <dbReference type="PROSITE-ProRule" id="PRU00076"/>
    </source>
</evidence>
<evidence type="ECO:0000256" key="5">
    <source>
        <dbReference type="ARBA" id="ARBA00022679"/>
    </source>
</evidence>
<dbReference type="PROSITE" id="PS00108">
    <property type="entry name" value="PROTEIN_KINASE_ST"/>
    <property type="match status" value="1"/>
</dbReference>
<dbReference type="CDD" id="cd00054">
    <property type="entry name" value="EGF_CA"/>
    <property type="match status" value="1"/>
</dbReference>
<dbReference type="InterPro" id="IPR045274">
    <property type="entry name" value="WAK-like"/>
</dbReference>
<evidence type="ECO:0000256" key="16">
    <source>
        <dbReference type="ARBA" id="ARBA00047558"/>
    </source>
</evidence>
<keyword evidence="15" id="KW-0325">Glycoprotein</keyword>
<dbReference type="SMART" id="SM00181">
    <property type="entry name" value="EGF"/>
    <property type="match status" value="2"/>
</dbReference>
<evidence type="ECO:0000256" key="9">
    <source>
        <dbReference type="ARBA" id="ARBA00022741"/>
    </source>
</evidence>
<dbReference type="AlphaFoldDB" id="A0A2P5YSC3"/>
<dbReference type="SUPFAM" id="SSF57196">
    <property type="entry name" value="EGF/Laminin"/>
    <property type="match status" value="1"/>
</dbReference>
<keyword evidence="12 20" id="KW-1133">Transmembrane helix</keyword>
<dbReference type="GO" id="GO:0005524">
    <property type="term" value="F:ATP binding"/>
    <property type="evidence" value="ECO:0007669"/>
    <property type="project" value="UniProtKB-KW"/>
</dbReference>
<evidence type="ECO:0000256" key="11">
    <source>
        <dbReference type="ARBA" id="ARBA00022840"/>
    </source>
</evidence>
<dbReference type="InterPro" id="IPR008271">
    <property type="entry name" value="Ser/Thr_kinase_AS"/>
</dbReference>
<dbReference type="Pfam" id="PF13947">
    <property type="entry name" value="GUB_WAK_bind"/>
    <property type="match status" value="1"/>
</dbReference>
<dbReference type="InterPro" id="IPR025287">
    <property type="entry name" value="WAK_GUB"/>
</dbReference>
<keyword evidence="2" id="KW-0723">Serine/threonine-protein kinase</keyword>
<dbReference type="Gene3D" id="3.30.200.20">
    <property type="entry name" value="Phosphorylase Kinase, domain 1"/>
    <property type="match status" value="1"/>
</dbReference>
<dbReference type="PANTHER" id="PTHR27005:SF511">
    <property type="entry name" value="WALL-ASSOCIATED RECEPTOR KINASE 1-RELATED"/>
    <property type="match status" value="1"/>
</dbReference>
<name>A0A2P5YSC3_GOSBA</name>
<comment type="caution">
    <text evidence="18">Lacks conserved residue(s) required for the propagation of feature annotation.</text>
</comment>
<feature type="domain" description="EGF-like" evidence="22">
    <location>
        <begin position="302"/>
        <end position="344"/>
    </location>
</feature>
<dbReference type="OrthoDB" id="4062651at2759"/>
<keyword evidence="5" id="KW-0808">Transferase</keyword>
<keyword evidence="13 20" id="KW-0472">Membrane</keyword>
<evidence type="ECO:0000256" key="14">
    <source>
        <dbReference type="ARBA" id="ARBA00023157"/>
    </source>
</evidence>
<dbReference type="SUPFAM" id="SSF56112">
    <property type="entry name" value="Protein kinase-like (PK-like)"/>
    <property type="match status" value="1"/>
</dbReference>
<evidence type="ECO:0000259" key="22">
    <source>
        <dbReference type="PROSITE" id="PS50026"/>
    </source>
</evidence>
<accession>A0A2P5YSC3</accession>
<dbReference type="SMART" id="SM00220">
    <property type="entry name" value="S_TKc"/>
    <property type="match status" value="1"/>
</dbReference>
<keyword evidence="3 18" id="KW-0245">EGF-like domain</keyword>
<evidence type="ECO:0000256" key="17">
    <source>
        <dbReference type="ARBA" id="ARBA00047951"/>
    </source>
</evidence>
<evidence type="ECO:0008006" key="25">
    <source>
        <dbReference type="Google" id="ProtNLM"/>
    </source>
</evidence>
<feature type="domain" description="Protein kinase" evidence="21">
    <location>
        <begin position="474"/>
        <end position="727"/>
    </location>
</feature>
<evidence type="ECO:0000256" key="1">
    <source>
        <dbReference type="ARBA" id="ARBA00004479"/>
    </source>
</evidence>
<dbReference type="EMBL" id="KZ662829">
    <property type="protein sequence ID" value="PPS18482.1"/>
    <property type="molecule type" value="Genomic_DNA"/>
</dbReference>
<dbReference type="PANTHER" id="PTHR27005">
    <property type="entry name" value="WALL-ASSOCIATED RECEPTOR KINASE-LIKE 21"/>
    <property type="match status" value="1"/>
</dbReference>
<evidence type="ECO:0000313" key="24">
    <source>
        <dbReference type="Proteomes" id="UP000239757"/>
    </source>
</evidence>
<feature type="compositionally biased region" description="Basic and acidic residues" evidence="19">
    <location>
        <begin position="29"/>
        <end position="38"/>
    </location>
</feature>
<dbReference type="SMART" id="SM00179">
    <property type="entry name" value="EGF_CA"/>
    <property type="match status" value="1"/>
</dbReference>
<dbReference type="Gene3D" id="2.10.25.10">
    <property type="entry name" value="Laminin"/>
    <property type="match status" value="2"/>
</dbReference>
<feature type="disulfide bond" evidence="18">
    <location>
        <begin position="310"/>
        <end position="327"/>
    </location>
</feature>
<dbReference type="FunFam" id="1.10.510.10:FF:000084">
    <property type="entry name" value="Wall-associated receptor kinase 2"/>
    <property type="match status" value="1"/>
</dbReference>
<dbReference type="Pfam" id="PF07645">
    <property type="entry name" value="EGF_CA"/>
    <property type="match status" value="1"/>
</dbReference>
<keyword evidence="10" id="KW-0418">Kinase</keyword>
<keyword evidence="14 18" id="KW-1015">Disulfide bond</keyword>
<sequence length="775" mass="86007">MDSPKSLRVIQQRKPKNRRRLTARYSTAKAKEQTKSDIPHSSFGSLTSSQLLVFKTAMGSIRSLVLMQLMILLNVILTVKASTPAVAKPGCRSRCGDVIIPYPFGTGRDCNITAGFFINCNTSFIPHKPFFGGNLEVIDISTDGQLRILSHASYDCFNTSYRNWLFYNFRLFEFSINNNKNKFTAIGCDTYAVVQGSYGQRYTTGCLSLCNNITDVSNGSCSGIGCCQTSIPKDVKSYDISLSSYANHTNVLLENACSYAFVAEIDNYTFSASDLHGFEFQGKQFPITLDWKIGNKSCNEANMDVNNFACKEYSKCVDSENNSGYLCKCLEGYVGNPYLTNGCQDINECESMSPCNGTARCTNLPGTYNCSCPVGYEGDGKKSGTGCSLPIKDQSKTSPLIVALGVGIGFLGLLLGIVLLCWMLRQRQISKLREANFQQNGGILLREQLSKRKGYREDVKVFTAEELEKATSNYNESRILGQGGQGTVYKGILADNQIVAIKKSIIGDPSQVEQFINEIMVLYQINHRNVVKLLGCCLETQETRLRIATETAEALSYLHSATSIPIIHRDIKLANILLDDNYTAKVSDFGASRLIPSDQAQITTIVQGTFGYLDPEYMLSSLITEKSDVYSFGVVLMELLTGQKVVCFKRSEENRVLSMYFTSLMKEDRLLDILDPRVLNDENVGQLMEVATLARRCVRVKGEERPTMKEVTHELAGLQAMPKHPWSKSNLVGEESEYLLGKFPSTYDDGVTRSSIGMGYDSIKNKITFELEGAR</sequence>
<dbReference type="GO" id="GO:0005509">
    <property type="term" value="F:calcium ion binding"/>
    <property type="evidence" value="ECO:0007669"/>
    <property type="project" value="InterPro"/>
</dbReference>
<dbReference type="PROSITE" id="PS00010">
    <property type="entry name" value="ASX_HYDROXYL"/>
    <property type="match status" value="1"/>
</dbReference>
<dbReference type="GO" id="GO:0004674">
    <property type="term" value="F:protein serine/threonine kinase activity"/>
    <property type="evidence" value="ECO:0007669"/>
    <property type="project" value="UniProtKB-KW"/>
</dbReference>
<protein>
    <recommendedName>
        <fullName evidence="25">Protein kinase domain-containing protein</fullName>
    </recommendedName>
</protein>
<feature type="compositionally biased region" description="Basic residues" evidence="19">
    <location>
        <begin position="11"/>
        <end position="22"/>
    </location>
</feature>
<dbReference type="GO" id="GO:0030247">
    <property type="term" value="F:polysaccharide binding"/>
    <property type="evidence" value="ECO:0007669"/>
    <property type="project" value="InterPro"/>
</dbReference>
<evidence type="ECO:0000313" key="23">
    <source>
        <dbReference type="EMBL" id="PPS18482.1"/>
    </source>
</evidence>
<evidence type="ECO:0000256" key="20">
    <source>
        <dbReference type="SAM" id="Phobius"/>
    </source>
</evidence>
<dbReference type="GO" id="GO:0005886">
    <property type="term" value="C:plasma membrane"/>
    <property type="evidence" value="ECO:0007669"/>
    <property type="project" value="TreeGrafter"/>
</dbReference>
<keyword evidence="4" id="KW-0597">Phosphoprotein</keyword>
<evidence type="ECO:0000256" key="10">
    <source>
        <dbReference type="ARBA" id="ARBA00022777"/>
    </source>
</evidence>
<dbReference type="InterPro" id="IPR018097">
    <property type="entry name" value="EGF_Ca-bd_CS"/>
</dbReference>
<keyword evidence="6 20" id="KW-0812">Transmembrane</keyword>
<dbReference type="InterPro" id="IPR000152">
    <property type="entry name" value="EGF-type_Asp/Asn_hydroxyl_site"/>
</dbReference>
<feature type="region of interest" description="Disordered" evidence="19">
    <location>
        <begin position="1"/>
        <end position="41"/>
    </location>
</feature>
<organism evidence="23 24">
    <name type="scientific">Gossypium barbadense</name>
    <name type="common">Sea Island cotton</name>
    <name type="synonym">Hibiscus barbadensis</name>
    <dbReference type="NCBI Taxonomy" id="3634"/>
    <lineage>
        <taxon>Eukaryota</taxon>
        <taxon>Viridiplantae</taxon>
        <taxon>Streptophyta</taxon>
        <taxon>Embryophyta</taxon>
        <taxon>Tracheophyta</taxon>
        <taxon>Spermatophyta</taxon>
        <taxon>Magnoliopsida</taxon>
        <taxon>eudicotyledons</taxon>
        <taxon>Gunneridae</taxon>
        <taxon>Pentapetalae</taxon>
        <taxon>rosids</taxon>
        <taxon>malvids</taxon>
        <taxon>Malvales</taxon>
        <taxon>Malvaceae</taxon>
        <taxon>Malvoideae</taxon>
        <taxon>Gossypium</taxon>
    </lineage>
</organism>
<dbReference type="PROSITE" id="PS01187">
    <property type="entry name" value="EGF_CA"/>
    <property type="match status" value="1"/>
</dbReference>
<dbReference type="Gene3D" id="1.10.510.10">
    <property type="entry name" value="Transferase(Phosphotransferase) domain 1"/>
    <property type="match status" value="1"/>
</dbReference>
<comment type="subcellular location">
    <subcellularLocation>
        <location evidence="1">Membrane</location>
        <topology evidence="1">Single-pass type I membrane protein</topology>
    </subcellularLocation>
</comment>
<feature type="transmembrane region" description="Helical" evidence="20">
    <location>
        <begin position="400"/>
        <end position="424"/>
    </location>
</feature>
<evidence type="ECO:0000256" key="6">
    <source>
        <dbReference type="ARBA" id="ARBA00022692"/>
    </source>
</evidence>
<dbReference type="InterPro" id="IPR000719">
    <property type="entry name" value="Prot_kinase_dom"/>
</dbReference>
<evidence type="ECO:0000256" key="15">
    <source>
        <dbReference type="ARBA" id="ARBA00023180"/>
    </source>
</evidence>
<dbReference type="PROSITE" id="PS50026">
    <property type="entry name" value="EGF_3"/>
    <property type="match status" value="2"/>
</dbReference>
<keyword evidence="7" id="KW-0732">Signal</keyword>
<keyword evidence="8" id="KW-0677">Repeat</keyword>
<evidence type="ECO:0000256" key="2">
    <source>
        <dbReference type="ARBA" id="ARBA00022527"/>
    </source>
</evidence>
<dbReference type="InterPro" id="IPR049883">
    <property type="entry name" value="NOTCH1_EGF-like"/>
</dbReference>
<comment type="catalytic activity">
    <reaction evidence="17">
        <text>L-threonyl-[protein] + ATP = O-phospho-L-threonyl-[protein] + ADP + H(+)</text>
        <dbReference type="Rhea" id="RHEA:46608"/>
        <dbReference type="Rhea" id="RHEA-COMP:11060"/>
        <dbReference type="Rhea" id="RHEA-COMP:11605"/>
        <dbReference type="ChEBI" id="CHEBI:15378"/>
        <dbReference type="ChEBI" id="CHEBI:30013"/>
        <dbReference type="ChEBI" id="CHEBI:30616"/>
        <dbReference type="ChEBI" id="CHEBI:61977"/>
        <dbReference type="ChEBI" id="CHEBI:456216"/>
    </reaction>
</comment>
<dbReference type="InterPro" id="IPR001881">
    <property type="entry name" value="EGF-like_Ca-bd_dom"/>
</dbReference>
<evidence type="ECO:0000256" key="4">
    <source>
        <dbReference type="ARBA" id="ARBA00022553"/>
    </source>
</evidence>
<keyword evidence="9" id="KW-0547">Nucleotide-binding</keyword>
<dbReference type="InterPro" id="IPR011009">
    <property type="entry name" value="Kinase-like_dom_sf"/>
</dbReference>
<evidence type="ECO:0000256" key="13">
    <source>
        <dbReference type="ARBA" id="ARBA00023136"/>
    </source>
</evidence>
<evidence type="ECO:0000256" key="12">
    <source>
        <dbReference type="ARBA" id="ARBA00022989"/>
    </source>
</evidence>
<dbReference type="Pfam" id="PF00069">
    <property type="entry name" value="Pkinase"/>
    <property type="match status" value="2"/>
</dbReference>
<dbReference type="GO" id="GO:0007166">
    <property type="term" value="P:cell surface receptor signaling pathway"/>
    <property type="evidence" value="ECO:0007669"/>
    <property type="project" value="InterPro"/>
</dbReference>
<feature type="domain" description="EGF-like" evidence="22">
    <location>
        <begin position="345"/>
        <end position="379"/>
    </location>
</feature>
<dbReference type="FunFam" id="2.10.25.10:FF:000038">
    <property type="entry name" value="Fibrillin 2"/>
    <property type="match status" value="1"/>
</dbReference>
<reference evidence="23 24" key="1">
    <citation type="submission" date="2015-01" db="EMBL/GenBank/DDBJ databases">
        <title>Genome of allotetraploid Gossypium barbadense reveals genomic plasticity and fiber elongation in cotton evolution.</title>
        <authorList>
            <person name="Chen X."/>
            <person name="Liu X."/>
            <person name="Zhao B."/>
            <person name="Zheng H."/>
            <person name="Hu Y."/>
            <person name="Lu G."/>
            <person name="Yang C."/>
            <person name="Chen J."/>
            <person name="Shan C."/>
            <person name="Zhang L."/>
            <person name="Zhou Y."/>
            <person name="Wang L."/>
            <person name="Guo W."/>
            <person name="Bai Y."/>
            <person name="Ruan J."/>
            <person name="Shangguan X."/>
            <person name="Mao Y."/>
            <person name="Jiang J."/>
            <person name="Zhu Y."/>
            <person name="Lei J."/>
            <person name="Kang H."/>
            <person name="Chen S."/>
            <person name="He X."/>
            <person name="Wang R."/>
            <person name="Wang Y."/>
            <person name="Chen J."/>
            <person name="Wang L."/>
            <person name="Yu S."/>
            <person name="Wang B."/>
            <person name="Wei J."/>
            <person name="Song S."/>
            <person name="Lu X."/>
            <person name="Gao Z."/>
            <person name="Gu W."/>
            <person name="Deng X."/>
            <person name="Ma D."/>
            <person name="Wang S."/>
            <person name="Liang W."/>
            <person name="Fang L."/>
            <person name="Cai C."/>
            <person name="Zhu X."/>
            <person name="Zhou B."/>
            <person name="Zhang Y."/>
            <person name="Chen Z."/>
            <person name="Xu S."/>
            <person name="Zhu R."/>
            <person name="Wang S."/>
            <person name="Zhang T."/>
            <person name="Zhao G."/>
        </authorList>
    </citation>
    <scope>NUCLEOTIDE SEQUENCE [LARGE SCALE GENOMIC DNA]</scope>
    <source>
        <strain evidence="24">cv. Xinhai21</strain>
        <tissue evidence="23">Leaf</tissue>
    </source>
</reference>
<dbReference type="Proteomes" id="UP000239757">
    <property type="component" value="Unassembled WGS sequence"/>
</dbReference>
<dbReference type="PROSITE" id="PS50011">
    <property type="entry name" value="PROTEIN_KINASE_DOM"/>
    <property type="match status" value="1"/>
</dbReference>